<sequence>MDLYEQLGNPQDVVEPPPPSPPKGEKGSKDKENKGDKPMMPPKASPKVAPKKDFAHPLRYLLTRFSDFILM</sequence>
<name>A0A0N4YSR7_NIPBR</name>
<dbReference type="EMBL" id="UYSL01024996">
    <property type="protein sequence ID" value="VDL84028.1"/>
    <property type="molecule type" value="Genomic_DNA"/>
</dbReference>
<feature type="compositionally biased region" description="Basic and acidic residues" evidence="1">
    <location>
        <begin position="23"/>
        <end position="37"/>
    </location>
</feature>
<evidence type="ECO:0000313" key="2">
    <source>
        <dbReference type="EMBL" id="VDL84028.1"/>
    </source>
</evidence>
<reference evidence="2 3" key="2">
    <citation type="submission" date="2018-11" db="EMBL/GenBank/DDBJ databases">
        <authorList>
            <consortium name="Pathogen Informatics"/>
        </authorList>
    </citation>
    <scope>NUCLEOTIDE SEQUENCE [LARGE SCALE GENOMIC DNA]</scope>
</reference>
<dbReference type="Proteomes" id="UP000271162">
    <property type="component" value="Unassembled WGS sequence"/>
</dbReference>
<evidence type="ECO:0000313" key="3">
    <source>
        <dbReference type="Proteomes" id="UP000271162"/>
    </source>
</evidence>
<feature type="region of interest" description="Disordered" evidence="1">
    <location>
        <begin position="1"/>
        <end position="51"/>
    </location>
</feature>
<organism evidence="4">
    <name type="scientific">Nippostrongylus brasiliensis</name>
    <name type="common">Rat hookworm</name>
    <dbReference type="NCBI Taxonomy" id="27835"/>
    <lineage>
        <taxon>Eukaryota</taxon>
        <taxon>Metazoa</taxon>
        <taxon>Ecdysozoa</taxon>
        <taxon>Nematoda</taxon>
        <taxon>Chromadorea</taxon>
        <taxon>Rhabditida</taxon>
        <taxon>Rhabditina</taxon>
        <taxon>Rhabditomorpha</taxon>
        <taxon>Strongyloidea</taxon>
        <taxon>Heligmosomidae</taxon>
        <taxon>Nippostrongylus</taxon>
    </lineage>
</organism>
<proteinExistence type="predicted"/>
<protein>
    <submittedName>
        <fullName evidence="4">Thyrotroph embryonic factor</fullName>
    </submittedName>
</protein>
<dbReference type="AlphaFoldDB" id="A0A0N4YSR7"/>
<keyword evidence="3" id="KW-1185">Reference proteome</keyword>
<gene>
    <name evidence="2" type="ORF">NBR_LOCUS20291</name>
</gene>
<evidence type="ECO:0000256" key="1">
    <source>
        <dbReference type="SAM" id="MobiDB-lite"/>
    </source>
</evidence>
<reference evidence="4" key="1">
    <citation type="submission" date="2017-02" db="UniProtKB">
        <authorList>
            <consortium name="WormBaseParasite"/>
        </authorList>
    </citation>
    <scope>IDENTIFICATION</scope>
</reference>
<accession>A0A0N4YSR7</accession>
<dbReference type="WBParaSite" id="NBR_0002028901-mRNA-1">
    <property type="protein sequence ID" value="NBR_0002028901-mRNA-1"/>
    <property type="gene ID" value="NBR_0002028901"/>
</dbReference>
<evidence type="ECO:0000313" key="4">
    <source>
        <dbReference type="WBParaSite" id="NBR_0002028901-mRNA-1"/>
    </source>
</evidence>